<name>A0ABT1S1G3_9FIRM</name>
<dbReference type="RefSeq" id="WP_008817048.1">
    <property type="nucleotide sequence ID" value="NZ_CABKVV010000011.1"/>
</dbReference>
<evidence type="ECO:0000313" key="3">
    <source>
        <dbReference type="EMBL" id="MCQ4840673.1"/>
    </source>
</evidence>
<organism evidence="3 4">
    <name type="scientific">Neglectibacter timonensis</name>
    <dbReference type="NCBI Taxonomy" id="1776382"/>
    <lineage>
        <taxon>Bacteria</taxon>
        <taxon>Bacillati</taxon>
        <taxon>Bacillota</taxon>
        <taxon>Clostridia</taxon>
        <taxon>Eubacteriales</taxon>
        <taxon>Oscillospiraceae</taxon>
        <taxon>Neglectibacter</taxon>
    </lineage>
</organism>
<dbReference type="Proteomes" id="UP001524473">
    <property type="component" value="Unassembled WGS sequence"/>
</dbReference>
<dbReference type="InterPro" id="IPR054276">
    <property type="entry name" value="DUF7007"/>
</dbReference>
<proteinExistence type="predicted"/>
<comment type="caution">
    <text evidence="3">The sequence shown here is derived from an EMBL/GenBank/DDBJ whole genome shotgun (WGS) entry which is preliminary data.</text>
</comment>
<keyword evidence="4" id="KW-1185">Reference proteome</keyword>
<feature type="compositionally biased region" description="Basic residues" evidence="1">
    <location>
        <begin position="205"/>
        <end position="218"/>
    </location>
</feature>
<dbReference type="GeneID" id="90531466"/>
<dbReference type="Pfam" id="PF22653">
    <property type="entry name" value="DUF7007"/>
    <property type="match status" value="1"/>
</dbReference>
<feature type="domain" description="DUF7007" evidence="2">
    <location>
        <begin position="87"/>
        <end position="209"/>
    </location>
</feature>
<accession>A0ABT1S1G3</accession>
<evidence type="ECO:0000256" key="1">
    <source>
        <dbReference type="SAM" id="MobiDB-lite"/>
    </source>
</evidence>
<dbReference type="EMBL" id="JANFZH010000028">
    <property type="protein sequence ID" value="MCQ4840673.1"/>
    <property type="molecule type" value="Genomic_DNA"/>
</dbReference>
<sequence>MMDYRENAGYVITDSCHVGESEFVLGVHLTAPQQFVTWKCKDRTDYYWGHYFSSLFDAQKDLVARAHEEVQYLEQRGIDPNKMELEPADSPWGEIQTCHTLCPGAYSVSTAGHGGVMVSRELADKVLCKEAKTCGFMERGYLCFEEDCAAPVALRELMDRGLYQAPVNEYFAPGEYEAVINDSLQTFHPEYWQAREKMRAEKARTPHSKTAKHKERER</sequence>
<feature type="region of interest" description="Disordered" evidence="1">
    <location>
        <begin position="198"/>
        <end position="218"/>
    </location>
</feature>
<evidence type="ECO:0000259" key="2">
    <source>
        <dbReference type="Pfam" id="PF22653"/>
    </source>
</evidence>
<reference evidence="3 4" key="1">
    <citation type="submission" date="2022-06" db="EMBL/GenBank/DDBJ databases">
        <title>Isolation of gut microbiota from human fecal samples.</title>
        <authorList>
            <person name="Pamer E.G."/>
            <person name="Barat B."/>
            <person name="Waligurski E."/>
            <person name="Medina S."/>
            <person name="Paddock L."/>
            <person name="Mostad J."/>
        </authorList>
    </citation>
    <scope>NUCLEOTIDE SEQUENCE [LARGE SCALE GENOMIC DNA]</scope>
    <source>
        <strain evidence="3 4">DFI.9.73</strain>
    </source>
</reference>
<gene>
    <name evidence="3" type="ORF">NE695_12215</name>
</gene>
<protein>
    <recommendedName>
        <fullName evidence="2">DUF7007 domain-containing protein</fullName>
    </recommendedName>
</protein>
<evidence type="ECO:0000313" key="4">
    <source>
        <dbReference type="Proteomes" id="UP001524473"/>
    </source>
</evidence>